<evidence type="ECO:0000313" key="3">
    <source>
        <dbReference type="EMBL" id="CAD5227910.1"/>
    </source>
</evidence>
<dbReference type="EMBL" id="CAJFCW020000006">
    <property type="protein sequence ID" value="CAG9123823.1"/>
    <property type="molecule type" value="Genomic_DNA"/>
</dbReference>
<evidence type="ECO:0000256" key="2">
    <source>
        <dbReference type="SAM" id="Phobius"/>
    </source>
</evidence>
<dbReference type="Proteomes" id="UP000783686">
    <property type="component" value="Unassembled WGS sequence"/>
</dbReference>
<dbReference type="OrthoDB" id="10405424at2759"/>
<protein>
    <submittedName>
        <fullName evidence="3">Uncharacterized protein</fullName>
    </submittedName>
</protein>
<keyword evidence="2" id="KW-1133">Transmembrane helix</keyword>
<dbReference type="Proteomes" id="UP000614601">
    <property type="component" value="Unassembled WGS sequence"/>
</dbReference>
<accession>A0A811LJW6</accession>
<keyword evidence="2" id="KW-0812">Transmembrane</keyword>
<reference evidence="3" key="1">
    <citation type="submission" date="2020-09" db="EMBL/GenBank/DDBJ databases">
        <authorList>
            <person name="Kikuchi T."/>
        </authorList>
    </citation>
    <scope>NUCLEOTIDE SEQUENCE</scope>
    <source>
        <strain evidence="3">SH1</strain>
    </source>
</reference>
<feature type="region of interest" description="Disordered" evidence="1">
    <location>
        <begin position="215"/>
        <end position="266"/>
    </location>
</feature>
<keyword evidence="4" id="KW-1185">Reference proteome</keyword>
<organism evidence="3 4">
    <name type="scientific">Bursaphelenchus okinawaensis</name>
    <dbReference type="NCBI Taxonomy" id="465554"/>
    <lineage>
        <taxon>Eukaryota</taxon>
        <taxon>Metazoa</taxon>
        <taxon>Ecdysozoa</taxon>
        <taxon>Nematoda</taxon>
        <taxon>Chromadorea</taxon>
        <taxon>Rhabditida</taxon>
        <taxon>Tylenchina</taxon>
        <taxon>Tylenchomorpha</taxon>
        <taxon>Aphelenchoidea</taxon>
        <taxon>Aphelenchoididae</taxon>
        <taxon>Bursaphelenchus</taxon>
    </lineage>
</organism>
<feature type="transmembrane region" description="Helical" evidence="2">
    <location>
        <begin position="75"/>
        <end position="108"/>
    </location>
</feature>
<gene>
    <name evidence="3" type="ORF">BOKJ2_LOCUS12409</name>
</gene>
<feature type="transmembrane region" description="Helical" evidence="2">
    <location>
        <begin position="50"/>
        <end position="68"/>
    </location>
</feature>
<feature type="transmembrane region" description="Helical" evidence="2">
    <location>
        <begin position="128"/>
        <end position="148"/>
    </location>
</feature>
<evidence type="ECO:0000313" key="4">
    <source>
        <dbReference type="Proteomes" id="UP000614601"/>
    </source>
</evidence>
<name>A0A811LJW6_9BILA</name>
<proteinExistence type="predicted"/>
<keyword evidence="2" id="KW-0472">Membrane</keyword>
<feature type="transmembrane region" description="Helical" evidence="2">
    <location>
        <begin position="20"/>
        <end position="44"/>
    </location>
</feature>
<sequence>MSAPVGLLGHAPLKLKKLRYIVFGFLLFDLVYGAALCIFVGQFLEVISNFGIFWLFYVLSTLLAMFAACNNAEWLFYPVLVFVIPFVAGTLVIMIAVIAQLGVCFFMAGNVQMPSPFLECAQTMDLQTRLSFLAILMFSTFILVEKVLEFVVIRRLMRLIREEKEKGDRVGLVGRSFSSLGGKKPNLAAKFAQREPTGVVVKDVRDSDDDLVVYRNSTVPNEPSSLEAPKTMLPPASPPPAYEQVSTPTDSVNELPINPKSKRSIE</sequence>
<dbReference type="EMBL" id="CAJFDH010000006">
    <property type="protein sequence ID" value="CAD5227910.1"/>
    <property type="molecule type" value="Genomic_DNA"/>
</dbReference>
<dbReference type="AlphaFoldDB" id="A0A811LJW6"/>
<comment type="caution">
    <text evidence="3">The sequence shown here is derived from an EMBL/GenBank/DDBJ whole genome shotgun (WGS) entry which is preliminary data.</text>
</comment>
<evidence type="ECO:0000256" key="1">
    <source>
        <dbReference type="SAM" id="MobiDB-lite"/>
    </source>
</evidence>
<feature type="compositionally biased region" description="Polar residues" evidence="1">
    <location>
        <begin position="215"/>
        <end position="224"/>
    </location>
</feature>